<name>A0ACC2NF71_9HYME</name>
<reference evidence="1" key="1">
    <citation type="submission" date="2023-04" db="EMBL/GenBank/DDBJ databases">
        <title>A chromosome-level genome assembly of the parasitoid wasp Eretmocerus hayati.</title>
        <authorList>
            <person name="Zhong Y."/>
            <person name="Liu S."/>
            <person name="Liu Y."/>
        </authorList>
    </citation>
    <scope>NUCLEOTIDE SEQUENCE</scope>
    <source>
        <strain evidence="1">ZJU_SS_LIU_2023</strain>
    </source>
</reference>
<dbReference type="EMBL" id="CM056743">
    <property type="protein sequence ID" value="KAJ8669281.1"/>
    <property type="molecule type" value="Genomic_DNA"/>
</dbReference>
<gene>
    <name evidence="1" type="ORF">QAD02_000540</name>
</gene>
<organism evidence="1 2">
    <name type="scientific">Eretmocerus hayati</name>
    <dbReference type="NCBI Taxonomy" id="131215"/>
    <lineage>
        <taxon>Eukaryota</taxon>
        <taxon>Metazoa</taxon>
        <taxon>Ecdysozoa</taxon>
        <taxon>Arthropoda</taxon>
        <taxon>Hexapoda</taxon>
        <taxon>Insecta</taxon>
        <taxon>Pterygota</taxon>
        <taxon>Neoptera</taxon>
        <taxon>Endopterygota</taxon>
        <taxon>Hymenoptera</taxon>
        <taxon>Apocrita</taxon>
        <taxon>Proctotrupomorpha</taxon>
        <taxon>Chalcidoidea</taxon>
        <taxon>Aphelinidae</taxon>
        <taxon>Aphelininae</taxon>
        <taxon>Eretmocerus</taxon>
    </lineage>
</organism>
<comment type="caution">
    <text evidence="1">The sequence shown here is derived from an EMBL/GenBank/DDBJ whole genome shotgun (WGS) entry which is preliminary data.</text>
</comment>
<proteinExistence type="predicted"/>
<protein>
    <submittedName>
        <fullName evidence="1">Uncharacterized protein</fullName>
    </submittedName>
</protein>
<sequence>MNFEILFVCFRISGEESIQTIKKKSAKNFQWAFGLNKLFLDLTGLWQVEATQLGYKNVPVFLTFYRIPIMVFFLVSFIVFPTMHALFRVAPNLTLITENLTTNCAAVTATAKIFLLWYNQDALQPVLREVLRDWSNDRTPWEHRMMTKQAGYGRIFTISGYTMMLGSMIGFVLAPRIGINWRTINNITDTGLAVGRVLPIQTYFACDLTYSPCYEIVYTGHMIAAVFTGISLSAPDNLFGALVYHATAQCRILAVHMSRIVDGVTNDGNNEQLYRTRLRYCAQRHVHLIRFIRGVERTFNLAILAQIVCLSVIMCGLGFGIIESLDNDDGNHMMQIVILVVSAFTMMVHMLVYCLANESLLEHSSQFLFSIYNSEWYSIPIKHRKDLLLIMVRSKYPLRLTAGGFIDLNLNTFLA</sequence>
<evidence type="ECO:0000313" key="2">
    <source>
        <dbReference type="Proteomes" id="UP001239111"/>
    </source>
</evidence>
<accession>A0ACC2NF71</accession>
<keyword evidence="2" id="KW-1185">Reference proteome</keyword>
<dbReference type="Proteomes" id="UP001239111">
    <property type="component" value="Chromosome 3"/>
</dbReference>
<evidence type="ECO:0000313" key="1">
    <source>
        <dbReference type="EMBL" id="KAJ8669281.1"/>
    </source>
</evidence>
<feature type="non-terminal residue" evidence="1">
    <location>
        <position position="415"/>
    </location>
</feature>